<name>A0A6H1ZI91_9ZZZZ</name>
<gene>
    <name evidence="2" type="ORF">TM448A00633_0003</name>
</gene>
<dbReference type="EMBL" id="MT144037">
    <property type="protein sequence ID" value="QJA47248.1"/>
    <property type="molecule type" value="Genomic_DNA"/>
</dbReference>
<proteinExistence type="predicted"/>
<organism evidence="2">
    <name type="scientific">viral metagenome</name>
    <dbReference type="NCBI Taxonomy" id="1070528"/>
    <lineage>
        <taxon>unclassified sequences</taxon>
        <taxon>metagenomes</taxon>
        <taxon>organismal metagenomes</taxon>
    </lineage>
</organism>
<accession>A0A6H1ZI91</accession>
<protein>
    <submittedName>
        <fullName evidence="2">Uncharacterized protein</fullName>
    </submittedName>
</protein>
<dbReference type="AlphaFoldDB" id="A0A6H1ZI91"/>
<reference evidence="2" key="1">
    <citation type="submission" date="2020-03" db="EMBL/GenBank/DDBJ databases">
        <title>The deep terrestrial virosphere.</title>
        <authorList>
            <person name="Holmfeldt K."/>
            <person name="Nilsson E."/>
            <person name="Simone D."/>
            <person name="Lopez-Fernandez M."/>
            <person name="Wu X."/>
            <person name="de Brujin I."/>
            <person name="Lundin D."/>
            <person name="Andersson A."/>
            <person name="Bertilsson S."/>
            <person name="Dopson M."/>
        </authorList>
    </citation>
    <scope>NUCLEOTIDE SEQUENCE</scope>
    <source>
        <strain evidence="2">TM448A00633</strain>
    </source>
</reference>
<feature type="region of interest" description="Disordered" evidence="1">
    <location>
        <begin position="74"/>
        <end position="95"/>
    </location>
</feature>
<sequence>MKLEASLDELWRRHRPEDLAQVSDDEIARALDWSERVAVVLSDGALGYDAAEALASEQLDYVPSLLARSAARGLFSSSQCSHPGTAGDKTGNQKR</sequence>
<evidence type="ECO:0000256" key="1">
    <source>
        <dbReference type="SAM" id="MobiDB-lite"/>
    </source>
</evidence>
<evidence type="ECO:0000313" key="2">
    <source>
        <dbReference type="EMBL" id="QJA47248.1"/>
    </source>
</evidence>